<accession>A0A5B7D4V2</accession>
<proteinExistence type="predicted"/>
<dbReference type="EMBL" id="VSRR010000473">
    <property type="protein sequence ID" value="MPC16044.1"/>
    <property type="molecule type" value="Genomic_DNA"/>
</dbReference>
<evidence type="ECO:0000313" key="2">
    <source>
        <dbReference type="Proteomes" id="UP000324222"/>
    </source>
</evidence>
<dbReference type="Proteomes" id="UP000324222">
    <property type="component" value="Unassembled WGS sequence"/>
</dbReference>
<evidence type="ECO:0000313" key="1">
    <source>
        <dbReference type="EMBL" id="MPC16044.1"/>
    </source>
</evidence>
<protein>
    <submittedName>
        <fullName evidence="1">Uncharacterized protein</fullName>
    </submittedName>
</protein>
<name>A0A5B7D4V2_PORTR</name>
<organism evidence="1 2">
    <name type="scientific">Portunus trituberculatus</name>
    <name type="common">Swimming crab</name>
    <name type="synonym">Neptunus trituberculatus</name>
    <dbReference type="NCBI Taxonomy" id="210409"/>
    <lineage>
        <taxon>Eukaryota</taxon>
        <taxon>Metazoa</taxon>
        <taxon>Ecdysozoa</taxon>
        <taxon>Arthropoda</taxon>
        <taxon>Crustacea</taxon>
        <taxon>Multicrustacea</taxon>
        <taxon>Malacostraca</taxon>
        <taxon>Eumalacostraca</taxon>
        <taxon>Eucarida</taxon>
        <taxon>Decapoda</taxon>
        <taxon>Pleocyemata</taxon>
        <taxon>Brachyura</taxon>
        <taxon>Eubrachyura</taxon>
        <taxon>Portunoidea</taxon>
        <taxon>Portunidae</taxon>
        <taxon>Portuninae</taxon>
        <taxon>Portunus</taxon>
    </lineage>
</organism>
<sequence>MSALVFGAEKELVIGLVTELMGSSVLLVTDKFGNSRYISRPRWSPSERQTKRNLVTYSKVRNFLLTSGI</sequence>
<keyword evidence="2" id="KW-1185">Reference proteome</keyword>
<dbReference type="AlphaFoldDB" id="A0A5B7D4V2"/>
<gene>
    <name evidence="1" type="ORF">E2C01_008854</name>
</gene>
<reference evidence="1 2" key="1">
    <citation type="submission" date="2019-05" db="EMBL/GenBank/DDBJ databases">
        <title>Another draft genome of Portunus trituberculatus and its Hox gene families provides insights of decapod evolution.</title>
        <authorList>
            <person name="Jeong J.-H."/>
            <person name="Song I."/>
            <person name="Kim S."/>
            <person name="Choi T."/>
            <person name="Kim D."/>
            <person name="Ryu S."/>
            <person name="Kim W."/>
        </authorList>
    </citation>
    <scope>NUCLEOTIDE SEQUENCE [LARGE SCALE GENOMIC DNA]</scope>
    <source>
        <tissue evidence="1">Muscle</tissue>
    </source>
</reference>
<comment type="caution">
    <text evidence="1">The sequence shown here is derived from an EMBL/GenBank/DDBJ whole genome shotgun (WGS) entry which is preliminary data.</text>
</comment>